<dbReference type="InterPro" id="IPR028992">
    <property type="entry name" value="Hedgehog/Intein_dom"/>
</dbReference>
<evidence type="ECO:0000313" key="3">
    <source>
        <dbReference type="Proteomes" id="UP000244446"/>
    </source>
</evidence>
<organism evidence="2 3">
    <name type="scientific">Pelagivirga sediminicola</name>
    <dbReference type="NCBI Taxonomy" id="2170575"/>
    <lineage>
        <taxon>Bacteria</taxon>
        <taxon>Pseudomonadati</taxon>
        <taxon>Pseudomonadota</taxon>
        <taxon>Alphaproteobacteria</taxon>
        <taxon>Rhodobacterales</taxon>
        <taxon>Paracoccaceae</taxon>
        <taxon>Pelagivirga</taxon>
    </lineage>
</organism>
<name>A0A2T7G773_9RHOB</name>
<comment type="caution">
    <text evidence="2">The sequence shown here is derived from an EMBL/GenBank/DDBJ whole genome shotgun (WGS) entry which is preliminary data.</text>
</comment>
<accession>A0A2T7G773</accession>
<keyword evidence="3" id="KW-1185">Reference proteome</keyword>
<feature type="domain" description="Hedgehog/Intein (Hint)" evidence="1">
    <location>
        <begin position="175"/>
        <end position="313"/>
    </location>
</feature>
<dbReference type="AlphaFoldDB" id="A0A2T7G773"/>
<dbReference type="Proteomes" id="UP000244446">
    <property type="component" value="Unassembled WGS sequence"/>
</dbReference>
<dbReference type="Pfam" id="PF13403">
    <property type="entry name" value="Hint_2"/>
    <property type="match status" value="1"/>
</dbReference>
<gene>
    <name evidence="2" type="ORF">DC366_08530</name>
</gene>
<dbReference type="RefSeq" id="WP_108691795.1">
    <property type="nucleotide sequence ID" value="NZ_QCYH01000004.1"/>
</dbReference>
<dbReference type="EMBL" id="QCYH01000004">
    <property type="protein sequence ID" value="PVA10281.1"/>
    <property type="molecule type" value="Genomic_DNA"/>
</dbReference>
<dbReference type="OrthoDB" id="6305173at2"/>
<protein>
    <recommendedName>
        <fullName evidence="1">Hedgehog/Intein (Hint) domain-containing protein</fullName>
    </recommendedName>
</protein>
<sequence length="360" mass="38037">MGWIGMADHAGGRFDPAGLGRRGDAPDACGVGTAPQGTLMIETYLSPEGRPQTLLGFSRSHPGGGLVSLQVLPSGGIVLIDALGGDVRHAALTDDLNGRSERVRVSYSWDIGGAGRLALEHLATGRIATAAAPPAHPMTMEDLRMITRFPAHRVMDREVRLIAVSDRVEPVGPMPALTADVPIATPHGDVPAGLLRRGDTVLTANGDIVPILRTVQQTFPARGSLRPLRLRAPYFGLTRDILIAPHQRLVLSGSEVEYMFGTEAVLAPAGHLISGATAQAVTGPDVVTYHGILLPDNQALMAAGCAVESLYIGRLRRNKAALAASVLGPEGSARLPEHARPIWPVLKPFEARTLAMRRAA</sequence>
<evidence type="ECO:0000313" key="2">
    <source>
        <dbReference type="EMBL" id="PVA10281.1"/>
    </source>
</evidence>
<proteinExistence type="predicted"/>
<evidence type="ECO:0000259" key="1">
    <source>
        <dbReference type="Pfam" id="PF13403"/>
    </source>
</evidence>
<reference evidence="2 3" key="1">
    <citation type="submission" date="2018-04" db="EMBL/GenBank/DDBJ databases">
        <title>Pelagivirga bohaiensis gen. nov., sp. nov., a bacterium isolated from the Bohai Sea.</title>
        <authorList>
            <person name="Ji X."/>
        </authorList>
    </citation>
    <scope>NUCLEOTIDE SEQUENCE [LARGE SCALE GENOMIC DNA]</scope>
    <source>
        <strain evidence="2 3">BH-SD19</strain>
    </source>
</reference>